<evidence type="ECO:0000313" key="3">
    <source>
        <dbReference type="Proteomes" id="UP001149140"/>
    </source>
</evidence>
<proteinExistence type="predicted"/>
<dbReference type="Proteomes" id="UP001149140">
    <property type="component" value="Unassembled WGS sequence"/>
</dbReference>
<dbReference type="EMBL" id="JAPDOD010000002">
    <property type="protein sequence ID" value="MDA0159345.1"/>
    <property type="molecule type" value="Genomic_DNA"/>
</dbReference>
<dbReference type="InterPro" id="IPR032710">
    <property type="entry name" value="NTF2-like_dom_sf"/>
</dbReference>
<reference evidence="2" key="1">
    <citation type="submission" date="2022-10" db="EMBL/GenBank/DDBJ databases">
        <title>The WGS of Solirubrobacter ginsenosidimutans DSM 21036.</title>
        <authorList>
            <person name="Jiang Z."/>
        </authorList>
    </citation>
    <scope>NUCLEOTIDE SEQUENCE</scope>
    <source>
        <strain evidence="2">DSM 21036</strain>
    </source>
</reference>
<name>A0A9X3RY64_9ACTN</name>
<gene>
    <name evidence="2" type="ORF">OM076_03625</name>
</gene>
<dbReference type="AlphaFoldDB" id="A0A9X3RY64"/>
<feature type="domain" description="DUF4440" evidence="1">
    <location>
        <begin position="5"/>
        <end position="111"/>
    </location>
</feature>
<evidence type="ECO:0000259" key="1">
    <source>
        <dbReference type="Pfam" id="PF14534"/>
    </source>
</evidence>
<dbReference type="RefSeq" id="WP_270038024.1">
    <property type="nucleotide sequence ID" value="NZ_JAPDOD010000002.1"/>
</dbReference>
<keyword evidence="3" id="KW-1185">Reference proteome</keyword>
<sequence length="120" mass="12902">MIEAILAVVRRRSAALVARDAAELRAVHHPDFRFTTPRGDVRDLEAYIAGNTGGALVWRAQDLVAPELVVAGEVAVLTGVMHDEFERAGEPGAHDMHVTFVFVERAGEWVVLAGHAGPPA</sequence>
<dbReference type="Gene3D" id="3.10.450.50">
    <property type="match status" value="1"/>
</dbReference>
<dbReference type="SUPFAM" id="SSF54427">
    <property type="entry name" value="NTF2-like"/>
    <property type="match status" value="1"/>
</dbReference>
<protein>
    <submittedName>
        <fullName evidence="2">Nuclear transport factor 2 family protein</fullName>
    </submittedName>
</protein>
<accession>A0A9X3RY64</accession>
<evidence type="ECO:0000313" key="2">
    <source>
        <dbReference type="EMBL" id="MDA0159345.1"/>
    </source>
</evidence>
<comment type="caution">
    <text evidence="2">The sequence shown here is derived from an EMBL/GenBank/DDBJ whole genome shotgun (WGS) entry which is preliminary data.</text>
</comment>
<dbReference type="Pfam" id="PF14534">
    <property type="entry name" value="DUF4440"/>
    <property type="match status" value="1"/>
</dbReference>
<organism evidence="2 3">
    <name type="scientific">Solirubrobacter ginsenosidimutans</name>
    <dbReference type="NCBI Taxonomy" id="490573"/>
    <lineage>
        <taxon>Bacteria</taxon>
        <taxon>Bacillati</taxon>
        <taxon>Actinomycetota</taxon>
        <taxon>Thermoleophilia</taxon>
        <taxon>Solirubrobacterales</taxon>
        <taxon>Solirubrobacteraceae</taxon>
        <taxon>Solirubrobacter</taxon>
    </lineage>
</organism>
<dbReference type="InterPro" id="IPR027843">
    <property type="entry name" value="DUF4440"/>
</dbReference>